<name>A0ABS2WUL8_9BACT</name>
<sequence>MFNKNDSLQLKEFVALEEKQYYLSTIEMEVRHSWQKDHERICVYETMVFAAPQGEIDYHSSLYHCRYRTKEEAIAGHQRVREELPRIIFTCKSCSNKLGN</sequence>
<reference evidence="1 2" key="3">
    <citation type="submission" date="2021-02" db="EMBL/GenBank/DDBJ databases">
        <authorList>
            <person name="Merkel A.Y."/>
        </authorList>
    </citation>
    <scope>NUCLEOTIDE SEQUENCE [LARGE SCALE GENOMIC DNA]</scope>
    <source>
        <strain evidence="1 2">T05b</strain>
    </source>
</reference>
<reference evidence="2" key="2">
    <citation type="submission" date="2021-02" db="EMBL/GenBank/DDBJ databases">
        <title>Sulfurospirillum tamanensis sp. nov.</title>
        <authorList>
            <person name="Merkel A.Y."/>
        </authorList>
    </citation>
    <scope>NUCLEOTIDE SEQUENCE [LARGE SCALE GENOMIC DNA]</scope>
    <source>
        <strain evidence="2">T05b</strain>
    </source>
</reference>
<dbReference type="Proteomes" id="UP000703590">
    <property type="component" value="Unassembled WGS sequence"/>
</dbReference>
<evidence type="ECO:0000313" key="2">
    <source>
        <dbReference type="Proteomes" id="UP000703590"/>
    </source>
</evidence>
<dbReference type="RefSeq" id="WP_205459854.1">
    <property type="nucleotide sequence ID" value="NZ_JAFHKK010000031.1"/>
</dbReference>
<gene>
    <name evidence="1" type="ORF">JWV37_10945</name>
</gene>
<evidence type="ECO:0000313" key="1">
    <source>
        <dbReference type="EMBL" id="MBN2965300.1"/>
    </source>
</evidence>
<proteinExistence type="predicted"/>
<comment type="caution">
    <text evidence="1">The sequence shown here is derived from an EMBL/GenBank/DDBJ whole genome shotgun (WGS) entry which is preliminary data.</text>
</comment>
<reference evidence="1 2" key="1">
    <citation type="submission" date="2021-02" db="EMBL/GenBank/DDBJ databases">
        <title>Sulfurospirillum tamanensis sp. nov.</title>
        <authorList>
            <person name="Frolova A."/>
            <person name="Merkel A."/>
            <person name="Slobodkin A."/>
        </authorList>
    </citation>
    <scope>NUCLEOTIDE SEQUENCE [LARGE SCALE GENOMIC DNA]</scope>
    <source>
        <strain evidence="1 2">T05b</strain>
    </source>
</reference>
<protein>
    <submittedName>
        <fullName evidence="1">Uncharacterized protein</fullName>
    </submittedName>
</protein>
<accession>A0ABS2WUL8</accession>
<organism evidence="1 2">
    <name type="scientific">Sulfurospirillum tamanense</name>
    <dbReference type="NCBI Taxonomy" id="2813362"/>
    <lineage>
        <taxon>Bacteria</taxon>
        <taxon>Pseudomonadati</taxon>
        <taxon>Campylobacterota</taxon>
        <taxon>Epsilonproteobacteria</taxon>
        <taxon>Campylobacterales</taxon>
        <taxon>Sulfurospirillaceae</taxon>
        <taxon>Sulfurospirillum</taxon>
    </lineage>
</organism>
<dbReference type="EMBL" id="JAFHKK010000031">
    <property type="protein sequence ID" value="MBN2965300.1"/>
    <property type="molecule type" value="Genomic_DNA"/>
</dbReference>
<keyword evidence="2" id="KW-1185">Reference proteome</keyword>